<keyword evidence="1" id="KW-0812">Transmembrane</keyword>
<dbReference type="InterPro" id="IPR050039">
    <property type="entry name" value="MAB_1171c-like"/>
</dbReference>
<dbReference type="AlphaFoldDB" id="A0A6G4WP06"/>
<keyword evidence="4" id="KW-1185">Reference proteome</keyword>
<evidence type="ECO:0000259" key="2">
    <source>
        <dbReference type="Pfam" id="PF20182"/>
    </source>
</evidence>
<evidence type="ECO:0000313" key="4">
    <source>
        <dbReference type="Proteomes" id="UP000477722"/>
    </source>
</evidence>
<keyword evidence="1" id="KW-1133">Transmembrane helix</keyword>
<sequence length="419" mass="45209">MTSEDLLNLLMVIPLWLVVAFRTYVRNGRSEPNPGQDALLFTFATLALAATLRVPSVVHALADATGVRDIAILPRHLAVMASCLLLVGWVDSATPPHNPKPWWRRLAGPRPRLIFGVITAGAAIVTFGGAAPVPLAANGDVDFTAGQYGDTDGTVYLLLYLVPIGVALALSAALCHAAATRAAPGAYRICMRLMAAGCVIGGSYPLFRITYLTYGLTGSEFPLTAAEFDLVGTLIPLATILPVIAGSSIRGFDVVGRARRNRRALIRLRPLWADLVFVLSPDKIRDYLANGTSPAHDRWRLRGAYNRLDARVVDISDAAFELLPWIDEDLPARALAVARAHGLTADDANAAATALCLRVARRRAVDGEPPACPSTVEPLLELRDDQEANAQWLTSVSTYYAFEWLDGLEKELTEEKVPA</sequence>
<dbReference type="NCBIfam" id="NF042915">
    <property type="entry name" value="MAB_1171c_fam"/>
    <property type="match status" value="1"/>
</dbReference>
<name>A0A6G4WP06_9ACTN</name>
<accession>A0A6G4WP06</accession>
<dbReference type="EMBL" id="JAAKZZ010000005">
    <property type="protein sequence ID" value="NGO66996.1"/>
    <property type="molecule type" value="Genomic_DNA"/>
</dbReference>
<reference evidence="3 4" key="1">
    <citation type="submission" date="2020-02" db="EMBL/GenBank/DDBJ databases">
        <title>Whole-genome analyses of novel actinobacteria.</title>
        <authorList>
            <person name="Sahin N."/>
            <person name="Tatar D."/>
        </authorList>
    </citation>
    <scope>NUCLEOTIDE SEQUENCE [LARGE SCALE GENOMIC DNA]</scope>
    <source>
        <strain evidence="3 4">SB3404</strain>
    </source>
</reference>
<feature type="transmembrane region" description="Helical" evidence="1">
    <location>
        <begin position="191"/>
        <end position="214"/>
    </location>
</feature>
<feature type="transmembrane region" description="Helical" evidence="1">
    <location>
        <begin position="113"/>
        <end position="137"/>
    </location>
</feature>
<proteinExistence type="predicted"/>
<feature type="transmembrane region" description="Helical" evidence="1">
    <location>
        <begin position="234"/>
        <end position="252"/>
    </location>
</feature>
<feature type="transmembrane region" description="Helical" evidence="1">
    <location>
        <begin position="37"/>
        <end position="58"/>
    </location>
</feature>
<feature type="transmembrane region" description="Helical" evidence="1">
    <location>
        <begin position="157"/>
        <end position="179"/>
    </location>
</feature>
<protein>
    <recommendedName>
        <fullName evidence="2">DUF6545 domain-containing protein</fullName>
    </recommendedName>
</protein>
<dbReference type="RefSeq" id="WP_165296662.1">
    <property type="nucleotide sequence ID" value="NZ_JAAKZZ010000005.1"/>
</dbReference>
<dbReference type="Pfam" id="PF20182">
    <property type="entry name" value="DUF6545"/>
    <property type="match status" value="1"/>
</dbReference>
<dbReference type="InterPro" id="IPR046675">
    <property type="entry name" value="DUF6545"/>
</dbReference>
<feature type="domain" description="DUF6545" evidence="2">
    <location>
        <begin position="259"/>
        <end position="400"/>
    </location>
</feature>
<feature type="transmembrane region" description="Helical" evidence="1">
    <location>
        <begin position="6"/>
        <end position="25"/>
    </location>
</feature>
<keyword evidence="1" id="KW-0472">Membrane</keyword>
<organism evidence="3 4">
    <name type="scientific">Streptomyces boncukensis</name>
    <dbReference type="NCBI Taxonomy" id="2711219"/>
    <lineage>
        <taxon>Bacteria</taxon>
        <taxon>Bacillati</taxon>
        <taxon>Actinomycetota</taxon>
        <taxon>Actinomycetes</taxon>
        <taxon>Kitasatosporales</taxon>
        <taxon>Streptomycetaceae</taxon>
        <taxon>Streptomyces</taxon>
    </lineage>
</organism>
<evidence type="ECO:0000313" key="3">
    <source>
        <dbReference type="EMBL" id="NGO66996.1"/>
    </source>
</evidence>
<comment type="caution">
    <text evidence="3">The sequence shown here is derived from an EMBL/GenBank/DDBJ whole genome shotgun (WGS) entry which is preliminary data.</text>
</comment>
<evidence type="ECO:0000256" key="1">
    <source>
        <dbReference type="SAM" id="Phobius"/>
    </source>
</evidence>
<gene>
    <name evidence="3" type="ORF">G5C65_01175</name>
</gene>
<dbReference type="Proteomes" id="UP000477722">
    <property type="component" value="Unassembled WGS sequence"/>
</dbReference>